<protein>
    <submittedName>
        <fullName evidence="2">Uncharacterized protein</fullName>
    </submittedName>
</protein>
<dbReference type="Proteomes" id="UP000605099">
    <property type="component" value="Unassembled WGS sequence"/>
</dbReference>
<evidence type="ECO:0000313" key="3">
    <source>
        <dbReference type="Proteomes" id="UP000605099"/>
    </source>
</evidence>
<proteinExistence type="predicted"/>
<keyword evidence="1" id="KW-1133">Transmembrane helix</keyword>
<feature type="transmembrane region" description="Helical" evidence="1">
    <location>
        <begin position="6"/>
        <end position="23"/>
    </location>
</feature>
<organism evidence="2 3">
    <name type="scientific">Novosphingobium indicum</name>
    <dbReference type="NCBI Taxonomy" id="462949"/>
    <lineage>
        <taxon>Bacteria</taxon>
        <taxon>Pseudomonadati</taxon>
        <taxon>Pseudomonadota</taxon>
        <taxon>Alphaproteobacteria</taxon>
        <taxon>Sphingomonadales</taxon>
        <taxon>Sphingomonadaceae</taxon>
        <taxon>Novosphingobium</taxon>
    </lineage>
</organism>
<gene>
    <name evidence="2" type="ORF">GCM10011349_15550</name>
</gene>
<reference evidence="3" key="1">
    <citation type="journal article" date="2019" name="Int. J. Syst. Evol. Microbiol.">
        <title>The Global Catalogue of Microorganisms (GCM) 10K type strain sequencing project: providing services to taxonomists for standard genome sequencing and annotation.</title>
        <authorList>
            <consortium name="The Broad Institute Genomics Platform"/>
            <consortium name="The Broad Institute Genome Sequencing Center for Infectious Disease"/>
            <person name="Wu L."/>
            <person name="Ma J."/>
        </authorList>
    </citation>
    <scope>NUCLEOTIDE SEQUENCE [LARGE SCALE GENOMIC DNA]</scope>
    <source>
        <strain evidence="3">CGMCC 1.6784</strain>
    </source>
</reference>
<dbReference type="EMBL" id="BMLK01000006">
    <property type="protein sequence ID" value="GGN47359.1"/>
    <property type="molecule type" value="Genomic_DNA"/>
</dbReference>
<sequence length="111" mass="11684">MAIVTLAILFVVPVLIGLGLVLFRSGMASWLCGLIATVPGAVAIFGMAAFIYITADMSPCETPPCHNTGPMWFYALLVVGVVNLAIGFGLGMVGYVLGRQLARRRPDGGRT</sequence>
<keyword evidence="1" id="KW-0472">Membrane</keyword>
<dbReference type="RefSeq" id="WP_188819094.1">
    <property type="nucleotide sequence ID" value="NZ_BMLK01000006.1"/>
</dbReference>
<evidence type="ECO:0000313" key="2">
    <source>
        <dbReference type="EMBL" id="GGN47359.1"/>
    </source>
</evidence>
<name>A0ABQ2JIX0_9SPHN</name>
<keyword evidence="1" id="KW-0812">Transmembrane</keyword>
<feature type="transmembrane region" description="Helical" evidence="1">
    <location>
        <begin position="73"/>
        <end position="97"/>
    </location>
</feature>
<evidence type="ECO:0000256" key="1">
    <source>
        <dbReference type="SAM" id="Phobius"/>
    </source>
</evidence>
<comment type="caution">
    <text evidence="2">The sequence shown here is derived from an EMBL/GenBank/DDBJ whole genome shotgun (WGS) entry which is preliminary data.</text>
</comment>
<accession>A0ABQ2JIX0</accession>
<feature type="transmembrane region" description="Helical" evidence="1">
    <location>
        <begin position="30"/>
        <end position="53"/>
    </location>
</feature>
<keyword evidence="3" id="KW-1185">Reference proteome</keyword>